<keyword evidence="2" id="KW-0238">DNA-binding</keyword>
<evidence type="ECO:0000256" key="2">
    <source>
        <dbReference type="ARBA" id="ARBA00023125"/>
    </source>
</evidence>
<dbReference type="InterPro" id="IPR003441">
    <property type="entry name" value="NAC-dom"/>
</dbReference>
<dbReference type="OMA" id="YGEQNQC"/>
<organism evidence="7">
    <name type="scientific">Oryza brachyantha</name>
    <name type="common">malo sina</name>
    <dbReference type="NCBI Taxonomy" id="4533"/>
    <lineage>
        <taxon>Eukaryota</taxon>
        <taxon>Viridiplantae</taxon>
        <taxon>Streptophyta</taxon>
        <taxon>Embryophyta</taxon>
        <taxon>Tracheophyta</taxon>
        <taxon>Spermatophyta</taxon>
        <taxon>Magnoliopsida</taxon>
        <taxon>Liliopsida</taxon>
        <taxon>Poales</taxon>
        <taxon>Poaceae</taxon>
        <taxon>BOP clade</taxon>
        <taxon>Oryzoideae</taxon>
        <taxon>Oryzeae</taxon>
        <taxon>Oryzinae</taxon>
        <taxon>Oryza</taxon>
    </lineage>
</organism>
<evidence type="ECO:0000256" key="3">
    <source>
        <dbReference type="ARBA" id="ARBA00023163"/>
    </source>
</evidence>
<dbReference type="HOGENOM" id="CLU_056080_1_0_1"/>
<dbReference type="Gramene" id="OB02G21080.1">
    <property type="protein sequence ID" value="OB02G21080.1"/>
    <property type="gene ID" value="OB02G21080"/>
</dbReference>
<dbReference type="eggNOG" id="ENOG502QT1Y">
    <property type="taxonomic scope" value="Eukaryota"/>
</dbReference>
<feature type="region of interest" description="Disordered" evidence="5">
    <location>
        <begin position="160"/>
        <end position="201"/>
    </location>
</feature>
<feature type="compositionally biased region" description="Low complexity" evidence="5">
    <location>
        <begin position="184"/>
        <end position="197"/>
    </location>
</feature>
<keyword evidence="4" id="KW-0539">Nucleus</keyword>
<dbReference type="Proteomes" id="UP000006038">
    <property type="component" value="Unassembled WGS sequence"/>
</dbReference>
<evidence type="ECO:0000256" key="5">
    <source>
        <dbReference type="SAM" id="MobiDB-lite"/>
    </source>
</evidence>
<evidence type="ECO:0000313" key="7">
    <source>
        <dbReference type="EnsemblPlants" id="OB02G21080.1"/>
    </source>
</evidence>
<dbReference type="PROSITE" id="PS51005">
    <property type="entry name" value="NAC"/>
    <property type="match status" value="1"/>
</dbReference>
<dbReference type="PANTHER" id="PTHR31719:SF88">
    <property type="entry name" value="OS07G0272700 PROTEIN"/>
    <property type="match status" value="1"/>
</dbReference>
<dbReference type="InterPro" id="IPR036093">
    <property type="entry name" value="NAC_dom_sf"/>
</dbReference>
<evidence type="ECO:0000256" key="1">
    <source>
        <dbReference type="ARBA" id="ARBA00023015"/>
    </source>
</evidence>
<dbReference type="GO" id="GO:0006355">
    <property type="term" value="P:regulation of DNA-templated transcription"/>
    <property type="evidence" value="ECO:0007669"/>
    <property type="project" value="InterPro"/>
</dbReference>
<evidence type="ECO:0000256" key="4">
    <source>
        <dbReference type="ARBA" id="ARBA00023242"/>
    </source>
</evidence>
<dbReference type="SUPFAM" id="SSF101941">
    <property type="entry name" value="NAC domain"/>
    <property type="match status" value="1"/>
</dbReference>
<dbReference type="PANTHER" id="PTHR31719">
    <property type="entry name" value="NAC TRANSCRIPTION FACTOR 56"/>
    <property type="match status" value="1"/>
</dbReference>
<dbReference type="EnsemblPlants" id="OB02G21080.1">
    <property type="protein sequence ID" value="OB02G21080.1"/>
    <property type="gene ID" value="OB02G21080"/>
</dbReference>
<feature type="domain" description="NAC" evidence="6">
    <location>
        <begin position="7"/>
        <end position="153"/>
    </location>
</feature>
<dbReference type="Pfam" id="PF02365">
    <property type="entry name" value="NAM"/>
    <property type="match status" value="1"/>
</dbReference>
<dbReference type="AlphaFoldDB" id="J3LBU1"/>
<sequence>MAPSLGLSVGFKFEPTDEMLLQFFLLPYLRDGRPPLAGLVLLDDPRALPPWMLLQRHGRGEEDGAYFIAPAAGEGRQVRSVAGGGRWVKQRTDAKGAVRLAGETFRWERFSLNFHCDDRRSGSTGWVMHEYVVFPPPGSAIATSHRACYISFTGHGQNRKRIPDGYGLEASQSTSSSLAADVEASQSQSTSSSLAAAPEQQSNQEYAYGEQNQCSIVPQQQSNQEYAYGEQNQCCIVPQQQSNQDFAGVNDGGATVSPEEEDGQSLDDMEMDGMISALMKTLDAPEDEPPGFLPEQQSNQDFAFYEQQQQQFFLSDQLVDEVLAGVNDGGATISPEEEDGQFLDDMEMDGMVSEWFETAAGSEEGSLAGAATLPSFVQDEPPCFLPEL</sequence>
<reference evidence="7" key="1">
    <citation type="submission" date="2013-04" db="UniProtKB">
        <authorList>
            <consortium name="EnsemblPlants"/>
        </authorList>
    </citation>
    <scope>IDENTIFICATION</scope>
</reference>
<evidence type="ECO:0000313" key="8">
    <source>
        <dbReference type="Proteomes" id="UP000006038"/>
    </source>
</evidence>
<accession>J3LBU1</accession>
<dbReference type="GO" id="GO:0003677">
    <property type="term" value="F:DNA binding"/>
    <property type="evidence" value="ECO:0007669"/>
    <property type="project" value="UniProtKB-KW"/>
</dbReference>
<dbReference type="Gene3D" id="2.170.150.80">
    <property type="entry name" value="NAC domain"/>
    <property type="match status" value="1"/>
</dbReference>
<evidence type="ECO:0000259" key="6">
    <source>
        <dbReference type="PROSITE" id="PS51005"/>
    </source>
</evidence>
<name>J3LBU1_ORYBR</name>
<protein>
    <recommendedName>
        <fullName evidence="6">NAC domain-containing protein</fullName>
    </recommendedName>
</protein>
<keyword evidence="3" id="KW-0804">Transcription</keyword>
<keyword evidence="1" id="KW-0805">Transcription regulation</keyword>
<proteinExistence type="predicted"/>
<keyword evidence="8" id="KW-1185">Reference proteome</keyword>